<dbReference type="Gene3D" id="3.40.1350.10">
    <property type="match status" value="1"/>
</dbReference>
<evidence type="ECO:0000313" key="4">
    <source>
        <dbReference type="Proteomes" id="UP000295733"/>
    </source>
</evidence>
<sequence length="117" mass="12820">MSGSVSYHAGLAAEDCVARGYEDRGLPIAARRWRGRAGEIDLIARDGDGLVFVEVKKARDFARAAERVGRRQMQRVMDAALEFLAGEPRGQLTEIRFDVALVNGRGEVDILENAFAA</sequence>
<dbReference type="Proteomes" id="UP000295733">
    <property type="component" value="Unassembled WGS sequence"/>
</dbReference>
<dbReference type="RefSeq" id="WP_132600739.1">
    <property type="nucleotide sequence ID" value="NZ_NRRP01000023.1"/>
</dbReference>
<dbReference type="Pfam" id="PF02021">
    <property type="entry name" value="UPF0102"/>
    <property type="match status" value="1"/>
</dbReference>
<dbReference type="EMBL" id="SLXL01000002">
    <property type="protein sequence ID" value="TCP26527.1"/>
    <property type="molecule type" value="Genomic_DNA"/>
</dbReference>
<keyword evidence="3" id="KW-0540">Nuclease</keyword>
<evidence type="ECO:0000256" key="1">
    <source>
        <dbReference type="ARBA" id="ARBA00006738"/>
    </source>
</evidence>
<keyword evidence="3" id="KW-0378">Hydrolase</keyword>
<comment type="similarity">
    <text evidence="1 2">Belongs to the UPF0102 family.</text>
</comment>
<comment type="caution">
    <text evidence="3">The sequence shown here is derived from an EMBL/GenBank/DDBJ whole genome shotgun (WGS) entry which is preliminary data.</text>
</comment>
<evidence type="ECO:0000313" key="3">
    <source>
        <dbReference type="EMBL" id="TCP26527.1"/>
    </source>
</evidence>
<dbReference type="PANTHER" id="PTHR34039:SF1">
    <property type="entry name" value="UPF0102 PROTEIN YRAN"/>
    <property type="match status" value="1"/>
</dbReference>
<dbReference type="HAMAP" id="MF_00048">
    <property type="entry name" value="UPF0102"/>
    <property type="match status" value="1"/>
</dbReference>
<reference evidence="3 4" key="1">
    <citation type="submission" date="2019-03" db="EMBL/GenBank/DDBJ databases">
        <title>Genomic Encyclopedia of Type Strains, Phase IV (KMG-IV): sequencing the most valuable type-strain genomes for metagenomic binning, comparative biology and taxonomic classification.</title>
        <authorList>
            <person name="Goeker M."/>
        </authorList>
    </citation>
    <scope>NUCLEOTIDE SEQUENCE [LARGE SCALE GENOMIC DNA]</scope>
    <source>
        <strain evidence="3 4">DSM 2781</strain>
    </source>
</reference>
<dbReference type="AlphaFoldDB" id="A0A4R2NWX5"/>
<evidence type="ECO:0000256" key="2">
    <source>
        <dbReference type="HAMAP-Rule" id="MF_00048"/>
    </source>
</evidence>
<dbReference type="InterPro" id="IPR003509">
    <property type="entry name" value="UPF0102_YraN-like"/>
</dbReference>
<organism evidence="3 4">
    <name type="scientific">Rhodovulum adriaticum</name>
    <name type="common">Rhodopseudomonas adriatica</name>
    <dbReference type="NCBI Taxonomy" id="35804"/>
    <lineage>
        <taxon>Bacteria</taxon>
        <taxon>Pseudomonadati</taxon>
        <taxon>Pseudomonadota</taxon>
        <taxon>Alphaproteobacteria</taxon>
        <taxon>Rhodobacterales</taxon>
        <taxon>Paracoccaceae</taxon>
        <taxon>Rhodovulum</taxon>
    </lineage>
</organism>
<dbReference type="PANTHER" id="PTHR34039">
    <property type="entry name" value="UPF0102 PROTEIN YRAN"/>
    <property type="match status" value="1"/>
</dbReference>
<dbReference type="SUPFAM" id="SSF52980">
    <property type="entry name" value="Restriction endonuclease-like"/>
    <property type="match status" value="1"/>
</dbReference>
<dbReference type="InterPro" id="IPR011335">
    <property type="entry name" value="Restrct_endonuc-II-like"/>
</dbReference>
<dbReference type="InterPro" id="IPR011856">
    <property type="entry name" value="tRNA_endonuc-like_dom_sf"/>
</dbReference>
<protein>
    <recommendedName>
        <fullName evidence="2">UPF0102 protein EV656_102496</fullName>
    </recommendedName>
</protein>
<dbReference type="GO" id="GO:0004519">
    <property type="term" value="F:endonuclease activity"/>
    <property type="evidence" value="ECO:0007669"/>
    <property type="project" value="UniProtKB-KW"/>
</dbReference>
<name>A0A4R2NWX5_RHOAD</name>
<keyword evidence="4" id="KW-1185">Reference proteome</keyword>
<proteinExistence type="inferred from homology"/>
<gene>
    <name evidence="3" type="ORF">EV656_102496</name>
</gene>
<accession>A0A4R2NWX5</accession>
<dbReference type="OrthoDB" id="9812968at2"/>
<dbReference type="GO" id="GO:0003676">
    <property type="term" value="F:nucleic acid binding"/>
    <property type="evidence" value="ECO:0007669"/>
    <property type="project" value="InterPro"/>
</dbReference>
<keyword evidence="3" id="KW-0255">Endonuclease</keyword>